<keyword evidence="3" id="KW-1185">Reference proteome</keyword>
<name>A0A166H238_9AGAM</name>
<reference evidence="2 3" key="1">
    <citation type="journal article" date="2016" name="Mol. Biol. Evol.">
        <title>Comparative Genomics of Early-Diverging Mushroom-Forming Fungi Provides Insights into the Origins of Lignocellulose Decay Capabilities.</title>
        <authorList>
            <person name="Nagy L.G."/>
            <person name="Riley R."/>
            <person name="Tritt A."/>
            <person name="Adam C."/>
            <person name="Daum C."/>
            <person name="Floudas D."/>
            <person name="Sun H."/>
            <person name="Yadav J.S."/>
            <person name="Pangilinan J."/>
            <person name="Larsson K.H."/>
            <person name="Matsuura K."/>
            <person name="Barry K."/>
            <person name="Labutti K."/>
            <person name="Kuo R."/>
            <person name="Ohm R.A."/>
            <person name="Bhattacharya S.S."/>
            <person name="Shirouzu T."/>
            <person name="Yoshinaga Y."/>
            <person name="Martin F.M."/>
            <person name="Grigoriev I.V."/>
            <person name="Hibbett D.S."/>
        </authorList>
    </citation>
    <scope>NUCLEOTIDE SEQUENCE [LARGE SCALE GENOMIC DNA]</scope>
    <source>
        <strain evidence="2 3">CBS 109695</strain>
    </source>
</reference>
<dbReference type="Proteomes" id="UP000076532">
    <property type="component" value="Unassembled WGS sequence"/>
</dbReference>
<feature type="region of interest" description="Disordered" evidence="1">
    <location>
        <begin position="68"/>
        <end position="135"/>
    </location>
</feature>
<evidence type="ECO:0000313" key="2">
    <source>
        <dbReference type="EMBL" id="KZP18403.1"/>
    </source>
</evidence>
<evidence type="ECO:0000313" key="3">
    <source>
        <dbReference type="Proteomes" id="UP000076532"/>
    </source>
</evidence>
<accession>A0A166H238</accession>
<organism evidence="2 3">
    <name type="scientific">Athelia psychrophila</name>
    <dbReference type="NCBI Taxonomy" id="1759441"/>
    <lineage>
        <taxon>Eukaryota</taxon>
        <taxon>Fungi</taxon>
        <taxon>Dikarya</taxon>
        <taxon>Basidiomycota</taxon>
        <taxon>Agaricomycotina</taxon>
        <taxon>Agaricomycetes</taxon>
        <taxon>Agaricomycetidae</taxon>
        <taxon>Atheliales</taxon>
        <taxon>Atheliaceae</taxon>
        <taxon>Athelia</taxon>
    </lineage>
</organism>
<evidence type="ECO:0000256" key="1">
    <source>
        <dbReference type="SAM" id="MobiDB-lite"/>
    </source>
</evidence>
<dbReference type="AlphaFoldDB" id="A0A166H238"/>
<proteinExistence type="predicted"/>
<protein>
    <submittedName>
        <fullName evidence="2">Uncharacterized protein</fullName>
    </submittedName>
</protein>
<dbReference type="EMBL" id="KV417573">
    <property type="protein sequence ID" value="KZP18403.1"/>
    <property type="molecule type" value="Genomic_DNA"/>
</dbReference>
<gene>
    <name evidence="2" type="ORF">FIBSPDRAFT_863892</name>
</gene>
<sequence length="266" mass="28739">MYFHQQSITHTPFHQPGYAPSAYEHQAGDAVYSHSAATSSAATSSPYPSLSYVDRVDSAFGYLHADGSRRSHSAGAQSPSPYSSPPNEGLDSMDDAFKFLGVPQRTNVSQSGDPLVEAQPEPEPEPEPTQLAAAPQPRDQIICGWQGCGVHVDMDLQALKAHAKEAHGARRARKRIQCGFVGCLARIQASSLGRHYEGHMVQYSCSCGMTAKSPDHFKDLHGLAGKKKKDVPKHQFTGEAKLVWVTTVAGVDFRYHPTASDAPAVI</sequence>